<name>A0A9D3W2Q1_9ROSI</name>
<keyword evidence="4" id="KW-1185">Reference proteome</keyword>
<dbReference type="Proteomes" id="UP000828251">
    <property type="component" value="Unassembled WGS sequence"/>
</dbReference>
<comment type="caution">
    <text evidence="3">The sequence shown here is derived from an EMBL/GenBank/DDBJ whole genome shotgun (WGS) entry which is preliminary data.</text>
</comment>
<protein>
    <submittedName>
        <fullName evidence="3">Uncharacterized protein</fullName>
    </submittedName>
</protein>
<dbReference type="AlphaFoldDB" id="A0A9D3W2Q1"/>
<feature type="compositionally biased region" description="Low complexity" evidence="2">
    <location>
        <begin position="83"/>
        <end position="93"/>
    </location>
</feature>
<evidence type="ECO:0000313" key="3">
    <source>
        <dbReference type="EMBL" id="KAH1107647.1"/>
    </source>
</evidence>
<evidence type="ECO:0000313" key="4">
    <source>
        <dbReference type="Proteomes" id="UP000828251"/>
    </source>
</evidence>
<evidence type="ECO:0000256" key="1">
    <source>
        <dbReference type="SAM" id="Coils"/>
    </source>
</evidence>
<organism evidence="3 4">
    <name type="scientific">Gossypium stocksii</name>
    <dbReference type="NCBI Taxonomy" id="47602"/>
    <lineage>
        <taxon>Eukaryota</taxon>
        <taxon>Viridiplantae</taxon>
        <taxon>Streptophyta</taxon>
        <taxon>Embryophyta</taxon>
        <taxon>Tracheophyta</taxon>
        <taxon>Spermatophyta</taxon>
        <taxon>Magnoliopsida</taxon>
        <taxon>eudicotyledons</taxon>
        <taxon>Gunneridae</taxon>
        <taxon>Pentapetalae</taxon>
        <taxon>rosids</taxon>
        <taxon>malvids</taxon>
        <taxon>Malvales</taxon>
        <taxon>Malvaceae</taxon>
        <taxon>Malvoideae</taxon>
        <taxon>Gossypium</taxon>
    </lineage>
</organism>
<evidence type="ECO:0000256" key="2">
    <source>
        <dbReference type="SAM" id="MobiDB-lite"/>
    </source>
</evidence>
<accession>A0A9D3W2Q1</accession>
<keyword evidence="1" id="KW-0175">Coiled coil</keyword>
<gene>
    <name evidence="3" type="ORF">J1N35_011415</name>
</gene>
<dbReference type="EMBL" id="JAIQCV010000004">
    <property type="protein sequence ID" value="KAH1107647.1"/>
    <property type="molecule type" value="Genomic_DNA"/>
</dbReference>
<feature type="coiled-coil region" evidence="1">
    <location>
        <begin position="5"/>
        <end position="39"/>
    </location>
</feature>
<reference evidence="3 4" key="1">
    <citation type="journal article" date="2021" name="Plant Biotechnol. J.">
        <title>Multi-omics assisted identification of the key and species-specific regulatory components of drought-tolerant mechanisms in Gossypium stocksii.</title>
        <authorList>
            <person name="Yu D."/>
            <person name="Ke L."/>
            <person name="Zhang D."/>
            <person name="Wu Y."/>
            <person name="Sun Y."/>
            <person name="Mei J."/>
            <person name="Sun J."/>
            <person name="Sun Y."/>
        </authorList>
    </citation>
    <scope>NUCLEOTIDE SEQUENCE [LARGE SCALE GENOMIC DNA]</scope>
    <source>
        <strain evidence="4">cv. E1</strain>
        <tissue evidence="3">Leaf</tissue>
    </source>
</reference>
<feature type="region of interest" description="Disordered" evidence="2">
    <location>
        <begin position="71"/>
        <end position="93"/>
    </location>
</feature>
<sequence length="93" mass="10755">MNEEVNFLEIEKLASEENIKELRKKHNAEIADIKKQQSEPLSRYQVKTEEFVEDWKKSGRLFLSNELADVAAEDRDDKEEDTAATVDAADQKN</sequence>
<proteinExistence type="predicted"/>